<sequence length="221" mass="23497">MNRLLPLLLLPTLLACHRTATDVDWVRPQPSATALYRVTFEATWSAATHPGDYPVGAHFSPLIGASHAASGPGRFFQVGNLASPGIKNMAELGSNAALRAEINALISQGHAFRLLDGRTAVSSPGVLTDTVRLRLDQPAVSVVTMIAPSPDWFAALDSEVLLSADGWASTRRVAARFYDAGTDSGPTYTASDQPTTPAAPIQLMPGWSPAPYGYFVLELLK</sequence>
<dbReference type="GO" id="GO:0031012">
    <property type="term" value="C:extracellular matrix"/>
    <property type="evidence" value="ECO:0007669"/>
    <property type="project" value="TreeGrafter"/>
</dbReference>
<dbReference type="Gene3D" id="2.60.40.2130">
    <property type="entry name" value="F-spondin domain"/>
    <property type="match status" value="1"/>
</dbReference>
<dbReference type="PROSITE" id="PS51257">
    <property type="entry name" value="PROKAR_LIPOPROTEIN"/>
    <property type="match status" value="1"/>
</dbReference>
<comment type="caution">
    <text evidence="3">The sequence shown here is derived from an EMBL/GenBank/DDBJ whole genome shotgun (WGS) entry which is preliminary data.</text>
</comment>
<evidence type="ECO:0000313" key="2">
    <source>
        <dbReference type="EMBL" id="RYU73617.1"/>
    </source>
</evidence>
<evidence type="ECO:0000259" key="1">
    <source>
        <dbReference type="PROSITE" id="PS51020"/>
    </source>
</evidence>
<dbReference type="EMBL" id="SEWE01000031">
    <property type="protein sequence ID" value="RYU78317.1"/>
    <property type="molecule type" value="Genomic_DNA"/>
</dbReference>
<dbReference type="PANTHER" id="PTHR11311">
    <property type="entry name" value="SPONDIN"/>
    <property type="match status" value="1"/>
</dbReference>
<dbReference type="InterPro" id="IPR051418">
    <property type="entry name" value="Spondin/Thrombospondin_T1"/>
</dbReference>
<dbReference type="GO" id="GO:0007155">
    <property type="term" value="P:cell adhesion"/>
    <property type="evidence" value="ECO:0007669"/>
    <property type="project" value="TreeGrafter"/>
</dbReference>
<dbReference type="PROSITE" id="PS51020">
    <property type="entry name" value="SPONDIN"/>
    <property type="match status" value="1"/>
</dbReference>
<organism evidence="3 4">
    <name type="scientific">Hymenobacter persicinus</name>
    <dbReference type="NCBI Taxonomy" id="2025506"/>
    <lineage>
        <taxon>Bacteria</taxon>
        <taxon>Pseudomonadati</taxon>
        <taxon>Bacteroidota</taxon>
        <taxon>Cytophagia</taxon>
        <taxon>Cytophagales</taxon>
        <taxon>Hymenobacteraceae</taxon>
        <taxon>Hymenobacter</taxon>
    </lineage>
</organism>
<dbReference type="PANTHER" id="PTHR11311:SF15">
    <property type="entry name" value="SPONDIN-2"/>
    <property type="match status" value="1"/>
</dbReference>
<dbReference type="AlphaFoldDB" id="A0A4Q5L9C4"/>
<keyword evidence="4" id="KW-1185">Reference proteome</keyword>
<dbReference type="Pfam" id="PF06468">
    <property type="entry name" value="Spond_N"/>
    <property type="match status" value="1"/>
</dbReference>
<evidence type="ECO:0000313" key="4">
    <source>
        <dbReference type="Proteomes" id="UP000294155"/>
    </source>
</evidence>
<reference evidence="3 4" key="1">
    <citation type="submission" date="2019-02" db="EMBL/GenBank/DDBJ databases">
        <title>Bacterial novel species isolated from soil.</title>
        <authorList>
            <person name="Jung H.-Y."/>
        </authorList>
    </citation>
    <scope>NUCLEOTIDE SEQUENCE [LARGE SCALE GENOMIC DNA]</scope>
    <source>
        <strain evidence="3 4">1-3-3-3</strain>
    </source>
</reference>
<dbReference type="InterPro" id="IPR038678">
    <property type="entry name" value="Spondin_N_sf"/>
</dbReference>
<name>A0A4Q5L9C4_9BACT</name>
<accession>A0A4Q5L9C4</accession>
<gene>
    <name evidence="3" type="ORF">EWM57_14175</name>
    <name evidence="2" type="ORF">EWM57_20690</name>
</gene>
<proteinExistence type="predicted"/>
<dbReference type="Proteomes" id="UP000294155">
    <property type="component" value="Unassembled WGS sequence"/>
</dbReference>
<evidence type="ECO:0000313" key="3">
    <source>
        <dbReference type="EMBL" id="RYU78317.1"/>
    </source>
</evidence>
<dbReference type="EMBL" id="SEWE01000096">
    <property type="protein sequence ID" value="RYU73617.1"/>
    <property type="molecule type" value="Genomic_DNA"/>
</dbReference>
<feature type="domain" description="Spondin" evidence="1">
    <location>
        <begin position="24"/>
        <end position="212"/>
    </location>
</feature>
<dbReference type="OrthoDB" id="8478811at2"/>
<dbReference type="RefSeq" id="WP_129921816.1">
    <property type="nucleotide sequence ID" value="NZ_SEWE01000031.1"/>
</dbReference>
<dbReference type="InterPro" id="IPR009465">
    <property type="entry name" value="Spondin_N"/>
</dbReference>
<protein>
    <recommendedName>
        <fullName evidence="1">Spondin domain-containing protein</fullName>
    </recommendedName>
</protein>
<dbReference type="NCBIfam" id="NF038123">
    <property type="entry name" value="NF038123_dom"/>
    <property type="match status" value="1"/>
</dbReference>